<dbReference type="InterPro" id="IPR042099">
    <property type="entry name" value="ANL_N_sf"/>
</dbReference>
<reference evidence="6 7" key="1">
    <citation type="submission" date="2014-02" db="EMBL/GenBank/DDBJ databases">
        <title>Whole genome shotgun sequence of Rhodococcus wratislaviensis NBRC 100605.</title>
        <authorList>
            <person name="Hosoyama A."/>
            <person name="Tsuchikane K."/>
            <person name="Yoshida I."/>
            <person name="Ohji S."/>
            <person name="Ichikawa N."/>
            <person name="Yamazoe A."/>
            <person name="Fujita N."/>
        </authorList>
    </citation>
    <scope>NUCLEOTIDE SEQUENCE [LARGE SCALE GENOMIC DNA]</scope>
    <source>
        <strain evidence="6 7">NBRC 100605</strain>
    </source>
</reference>
<dbReference type="InterPro" id="IPR025110">
    <property type="entry name" value="AMP-bd_C"/>
</dbReference>
<dbReference type="CDD" id="cd12119">
    <property type="entry name" value="ttLC_FACS_AlkK_like"/>
    <property type="match status" value="1"/>
</dbReference>
<name>X0PKN6_RHOWR</name>
<evidence type="ECO:0000256" key="2">
    <source>
        <dbReference type="ARBA" id="ARBA00022598"/>
    </source>
</evidence>
<protein>
    <submittedName>
        <fullName evidence="6">Putative fatty-acid--CoA ligase</fullName>
    </submittedName>
</protein>
<comment type="similarity">
    <text evidence="1">Belongs to the ATP-dependent AMP-binding enzyme family.</text>
</comment>
<dbReference type="AlphaFoldDB" id="X0PKN6"/>
<accession>X0PKN6</accession>
<dbReference type="Pfam" id="PF13193">
    <property type="entry name" value="AMP-binding_C"/>
    <property type="match status" value="1"/>
</dbReference>
<dbReference type="InterPro" id="IPR045851">
    <property type="entry name" value="AMP-bd_C_sf"/>
</dbReference>
<keyword evidence="7" id="KW-1185">Reference proteome</keyword>
<dbReference type="FunFam" id="3.30.300.30:FF:000008">
    <property type="entry name" value="2,3-dihydroxybenzoate-AMP ligase"/>
    <property type="match status" value="1"/>
</dbReference>
<dbReference type="Gene3D" id="3.40.50.12780">
    <property type="entry name" value="N-terminal domain of ligase-like"/>
    <property type="match status" value="1"/>
</dbReference>
<feature type="domain" description="AMP-dependent synthetase/ligase" evidence="4">
    <location>
        <begin position="29"/>
        <end position="383"/>
    </location>
</feature>
<evidence type="ECO:0000259" key="5">
    <source>
        <dbReference type="Pfam" id="PF13193"/>
    </source>
</evidence>
<dbReference type="Pfam" id="PF00501">
    <property type="entry name" value="AMP-binding"/>
    <property type="match status" value="1"/>
</dbReference>
<dbReference type="EMBL" id="BAWF01000005">
    <property type="protein sequence ID" value="GAF42944.1"/>
    <property type="molecule type" value="Genomic_DNA"/>
</dbReference>
<feature type="region of interest" description="Disordered" evidence="3">
    <location>
        <begin position="506"/>
        <end position="552"/>
    </location>
</feature>
<dbReference type="PROSITE" id="PS00455">
    <property type="entry name" value="AMP_BINDING"/>
    <property type="match status" value="1"/>
</dbReference>
<dbReference type="PANTHER" id="PTHR43767:SF11">
    <property type="entry name" value="MEDIUM-CHAIN-FATTY-ACID--COA LIGASE"/>
    <property type="match status" value="1"/>
</dbReference>
<sequence length="552" mass="60669">MDGLMMSSQLSVARLLWRAENVNGARINTAWTSDGVRSFTYRDLVSDVRDLAGALASIGVKRGSRVATMAWNTRQHLAAYFAVPALGAVLHTVNHRMPVEHMAYTINHVSDEVLIVDEDLLPSVEAMRGRIPTVRHLIVVGDPGAIDDFDQVIPYDQFVSRASTHGSFQEVDENTAASICFTSGTTGSPKGVVYSHRSIVLHAMAISTKGGVEIDAERAYLLATQMSHVNGWGVPYAAALQGARLVLPGPHPTPERFLDLIHGERPDTFVGSPTVAALMRDEHLRRNCGYDLSELKTMWLGGQVPPVALARWWAEQGARVVNGWGMTETSPMGTFSPGGSMQGRPLPLFELRVVDESGSPQHWDGQTVGELEVRSPWVAREYLDDPRTPDSFRDGWLRTGDVATVHPDAGLQIKDREKDLVKSGGEWISSVDLENALMLHPAVSEAAVIAIPDDTWQERPLAWLRLDADVTDEELRTFLATTLPRFWLPDRFVRVDEIPKTAMGKIDKADIRRQHRENTGQPTSTDQASTVSDGSDHNVAVIPTRSDTTSGL</sequence>
<proteinExistence type="inferred from homology"/>
<evidence type="ECO:0000256" key="3">
    <source>
        <dbReference type="SAM" id="MobiDB-lite"/>
    </source>
</evidence>
<dbReference type="NCBIfam" id="NF004837">
    <property type="entry name" value="PRK06187.1"/>
    <property type="match status" value="1"/>
</dbReference>
<feature type="domain" description="AMP-binding enzyme C-terminal" evidence="5">
    <location>
        <begin position="433"/>
        <end position="505"/>
    </location>
</feature>
<feature type="compositionally biased region" description="Basic and acidic residues" evidence="3">
    <location>
        <begin position="506"/>
        <end position="518"/>
    </location>
</feature>
<keyword evidence="2 6" id="KW-0436">Ligase</keyword>
<dbReference type="Proteomes" id="UP000019491">
    <property type="component" value="Unassembled WGS sequence"/>
</dbReference>
<dbReference type="InterPro" id="IPR000873">
    <property type="entry name" value="AMP-dep_synth/lig_dom"/>
</dbReference>
<dbReference type="PANTHER" id="PTHR43767">
    <property type="entry name" value="LONG-CHAIN-FATTY-ACID--COA LIGASE"/>
    <property type="match status" value="1"/>
</dbReference>
<dbReference type="SUPFAM" id="SSF56801">
    <property type="entry name" value="Acetyl-CoA synthetase-like"/>
    <property type="match status" value="1"/>
</dbReference>
<evidence type="ECO:0000259" key="4">
    <source>
        <dbReference type="Pfam" id="PF00501"/>
    </source>
</evidence>
<dbReference type="Gene3D" id="3.30.300.30">
    <property type="match status" value="1"/>
</dbReference>
<feature type="compositionally biased region" description="Polar residues" evidence="3">
    <location>
        <begin position="519"/>
        <end position="533"/>
    </location>
</feature>
<dbReference type="InterPro" id="IPR050237">
    <property type="entry name" value="ATP-dep_AMP-bd_enzyme"/>
</dbReference>
<evidence type="ECO:0000313" key="7">
    <source>
        <dbReference type="Proteomes" id="UP000019491"/>
    </source>
</evidence>
<evidence type="ECO:0000313" key="6">
    <source>
        <dbReference type="EMBL" id="GAF42944.1"/>
    </source>
</evidence>
<dbReference type="InterPro" id="IPR020845">
    <property type="entry name" value="AMP-binding_CS"/>
</dbReference>
<organism evidence="6 7">
    <name type="scientific">Rhodococcus wratislaviensis NBRC 100605</name>
    <dbReference type="NCBI Taxonomy" id="1219028"/>
    <lineage>
        <taxon>Bacteria</taxon>
        <taxon>Bacillati</taxon>
        <taxon>Actinomycetota</taxon>
        <taxon>Actinomycetes</taxon>
        <taxon>Mycobacteriales</taxon>
        <taxon>Nocardiaceae</taxon>
        <taxon>Rhodococcus</taxon>
    </lineage>
</organism>
<dbReference type="GO" id="GO:0016877">
    <property type="term" value="F:ligase activity, forming carbon-sulfur bonds"/>
    <property type="evidence" value="ECO:0007669"/>
    <property type="project" value="UniProtKB-ARBA"/>
</dbReference>
<comment type="caution">
    <text evidence="6">The sequence shown here is derived from an EMBL/GenBank/DDBJ whole genome shotgun (WGS) entry which is preliminary data.</text>
</comment>
<gene>
    <name evidence="6" type="ORF">RW1_005_00490</name>
</gene>
<evidence type="ECO:0000256" key="1">
    <source>
        <dbReference type="ARBA" id="ARBA00006432"/>
    </source>
</evidence>